<proteinExistence type="predicted"/>
<comment type="caution">
    <text evidence="1">The sequence shown here is derived from an EMBL/GenBank/DDBJ whole genome shotgun (WGS) entry which is preliminary data.</text>
</comment>
<organism evidence="1 2">
    <name type="scientific">Shinella pollutisoli</name>
    <dbReference type="NCBI Taxonomy" id="2250594"/>
    <lineage>
        <taxon>Bacteria</taxon>
        <taxon>Pseudomonadati</taxon>
        <taxon>Pseudomonadota</taxon>
        <taxon>Alphaproteobacteria</taxon>
        <taxon>Hyphomicrobiales</taxon>
        <taxon>Rhizobiaceae</taxon>
        <taxon>Shinella</taxon>
    </lineage>
</organism>
<dbReference type="EMBL" id="JBHRSP010000004">
    <property type="protein sequence ID" value="MFC3072092.1"/>
    <property type="molecule type" value="Genomic_DNA"/>
</dbReference>
<dbReference type="Proteomes" id="UP001595377">
    <property type="component" value="Unassembled WGS sequence"/>
</dbReference>
<dbReference type="RefSeq" id="WP_257318353.1">
    <property type="nucleotide sequence ID" value="NZ_JANFDG010000050.1"/>
</dbReference>
<reference evidence="2" key="1">
    <citation type="journal article" date="2019" name="Int. J. Syst. Evol. Microbiol.">
        <title>The Global Catalogue of Microorganisms (GCM) 10K type strain sequencing project: providing services to taxonomists for standard genome sequencing and annotation.</title>
        <authorList>
            <consortium name="The Broad Institute Genomics Platform"/>
            <consortium name="The Broad Institute Genome Sequencing Center for Infectious Disease"/>
            <person name="Wu L."/>
            <person name="Ma J."/>
        </authorList>
    </citation>
    <scope>NUCLEOTIDE SEQUENCE [LARGE SCALE GENOMIC DNA]</scope>
    <source>
        <strain evidence="2">KCTC 52677</strain>
    </source>
</reference>
<accession>A0ABV7DBN1</accession>
<name>A0ABV7DBN1_9HYPH</name>
<gene>
    <name evidence="1" type="ORF">ACFOHH_03145</name>
</gene>
<evidence type="ECO:0000313" key="2">
    <source>
        <dbReference type="Proteomes" id="UP001595377"/>
    </source>
</evidence>
<keyword evidence="2" id="KW-1185">Reference proteome</keyword>
<evidence type="ECO:0000313" key="1">
    <source>
        <dbReference type="EMBL" id="MFC3072092.1"/>
    </source>
</evidence>
<protein>
    <submittedName>
        <fullName evidence="1">Uncharacterized protein</fullName>
    </submittedName>
</protein>
<sequence>MLQTPSAADSRAAPGRTVTAEEPALPLDLLELELSLDGLVTDEAGFADALRAAADGIGGEFLFDLPASGLSEDCRRIAALRLPEGQADGRRVVFALLEADGASVRVERPDEDTEGLRRFAEAFIDVLERM</sequence>